<evidence type="ECO:0000256" key="1">
    <source>
        <dbReference type="SAM" id="MobiDB-lite"/>
    </source>
</evidence>
<evidence type="ECO:0008006" key="3">
    <source>
        <dbReference type="Google" id="ProtNLM"/>
    </source>
</evidence>
<sequence>PGHPFTEVKLTAKGEEACSPRIDILKDVIAEVMSVFSEEELEQLGELTRVLQTKALEMLHVKLKQSPGNPEQITMPVKVHKKSENE</sequence>
<dbReference type="Gene3D" id="1.10.10.10">
    <property type="entry name" value="Winged helix-like DNA-binding domain superfamily/Winged helix DNA-binding domain"/>
    <property type="match status" value="1"/>
</dbReference>
<organism evidence="2">
    <name type="scientific">marine sediment metagenome</name>
    <dbReference type="NCBI Taxonomy" id="412755"/>
    <lineage>
        <taxon>unclassified sequences</taxon>
        <taxon>metagenomes</taxon>
        <taxon>ecological metagenomes</taxon>
    </lineage>
</organism>
<proteinExistence type="predicted"/>
<dbReference type="AlphaFoldDB" id="X0XXP6"/>
<dbReference type="InterPro" id="IPR036388">
    <property type="entry name" value="WH-like_DNA-bd_sf"/>
</dbReference>
<evidence type="ECO:0000313" key="2">
    <source>
        <dbReference type="EMBL" id="GAG48115.1"/>
    </source>
</evidence>
<feature type="non-terminal residue" evidence="2">
    <location>
        <position position="1"/>
    </location>
</feature>
<accession>X0XXP6</accession>
<dbReference type="EMBL" id="BARS01055690">
    <property type="protein sequence ID" value="GAG48115.1"/>
    <property type="molecule type" value="Genomic_DNA"/>
</dbReference>
<gene>
    <name evidence="2" type="ORF">S01H1_82180</name>
</gene>
<dbReference type="SUPFAM" id="SSF46785">
    <property type="entry name" value="Winged helix' DNA-binding domain"/>
    <property type="match status" value="1"/>
</dbReference>
<dbReference type="InterPro" id="IPR036390">
    <property type="entry name" value="WH_DNA-bd_sf"/>
</dbReference>
<reference evidence="2" key="1">
    <citation type="journal article" date="2014" name="Front. Microbiol.">
        <title>High frequency of phylogenetically diverse reductive dehalogenase-homologous genes in deep subseafloor sedimentary metagenomes.</title>
        <authorList>
            <person name="Kawai M."/>
            <person name="Futagami T."/>
            <person name="Toyoda A."/>
            <person name="Takaki Y."/>
            <person name="Nishi S."/>
            <person name="Hori S."/>
            <person name="Arai W."/>
            <person name="Tsubouchi T."/>
            <person name="Morono Y."/>
            <person name="Uchiyama I."/>
            <person name="Ito T."/>
            <person name="Fujiyama A."/>
            <person name="Inagaki F."/>
            <person name="Takami H."/>
        </authorList>
    </citation>
    <scope>NUCLEOTIDE SEQUENCE</scope>
    <source>
        <strain evidence="2">Expedition CK06-06</strain>
    </source>
</reference>
<name>X0XXP6_9ZZZZ</name>
<protein>
    <recommendedName>
        <fullName evidence="3">HTH marR-type domain-containing protein</fullName>
    </recommendedName>
</protein>
<feature type="region of interest" description="Disordered" evidence="1">
    <location>
        <begin position="65"/>
        <end position="86"/>
    </location>
</feature>
<comment type="caution">
    <text evidence="2">The sequence shown here is derived from an EMBL/GenBank/DDBJ whole genome shotgun (WGS) entry which is preliminary data.</text>
</comment>